<gene>
    <name evidence="2" type="ORF">A2151_06425</name>
</gene>
<name>A0A1F6TQW4_9PROT</name>
<dbReference type="EMBL" id="MFSU01000053">
    <property type="protein sequence ID" value="OGI47527.1"/>
    <property type="molecule type" value="Genomic_DNA"/>
</dbReference>
<accession>A0A1F6TQW4</accession>
<sequence length="422" mass="45145">MKSLRLLLIVAAAWVSVWSTAAQATPGFARQTAKPCSACHFQHHPILNAFGREFKASGFTLKSMIPEHDDYIEADNLSIPATLNAALVTKMRYIKTNGDAKDEGTNTGEIQFPDEAAFFLGGRAGEHVGFNTEITMNSGDSNFTSFKIHLTDTVGDTRLSVIPFTTDGGGAAYGFELLNTGAQRFQRVAEERRATAAQQFVRGGGGVAPGEGNATGIALVASTSKWHVNYTLWHPYWDAAAPHKKFANYIRAAYTPTIGEWDTAVGVQLWSGASEIVDTSPTGSTATTEVIAKAETKASFLDAQAQGSVGGMPLGVYFTYGKAPQDSAGANYFNDRPNDIKAWTLLGELGVMPRLSVFLGYLDGDNGKAASNKDKRTTIGLNWMVAQNSLLQFWNTSGSGSAYDPKPATGTGTMGIMLFSGF</sequence>
<dbReference type="STRING" id="1817760.A2151_06425"/>
<feature type="signal peptide" evidence="1">
    <location>
        <begin position="1"/>
        <end position="24"/>
    </location>
</feature>
<organism evidence="2 3">
    <name type="scientific">Candidatus Muproteobacteria bacterium RBG_16_65_34</name>
    <dbReference type="NCBI Taxonomy" id="1817760"/>
    <lineage>
        <taxon>Bacteria</taxon>
        <taxon>Pseudomonadati</taxon>
        <taxon>Pseudomonadota</taxon>
        <taxon>Candidatus Muproteobacteria</taxon>
    </lineage>
</organism>
<protein>
    <recommendedName>
        <fullName evidence="4">Cytochrome c domain-containing protein</fullName>
    </recommendedName>
</protein>
<reference evidence="2 3" key="1">
    <citation type="journal article" date="2016" name="Nat. Commun.">
        <title>Thousands of microbial genomes shed light on interconnected biogeochemical processes in an aquifer system.</title>
        <authorList>
            <person name="Anantharaman K."/>
            <person name="Brown C.T."/>
            <person name="Hug L.A."/>
            <person name="Sharon I."/>
            <person name="Castelle C.J."/>
            <person name="Probst A.J."/>
            <person name="Thomas B.C."/>
            <person name="Singh A."/>
            <person name="Wilkins M.J."/>
            <person name="Karaoz U."/>
            <person name="Brodie E.L."/>
            <person name="Williams K.H."/>
            <person name="Hubbard S.S."/>
            <person name="Banfield J.F."/>
        </authorList>
    </citation>
    <scope>NUCLEOTIDE SEQUENCE [LARGE SCALE GENOMIC DNA]</scope>
</reference>
<dbReference type="AlphaFoldDB" id="A0A1F6TQW4"/>
<evidence type="ECO:0000313" key="3">
    <source>
        <dbReference type="Proteomes" id="UP000178885"/>
    </source>
</evidence>
<evidence type="ECO:0000313" key="2">
    <source>
        <dbReference type="EMBL" id="OGI47527.1"/>
    </source>
</evidence>
<proteinExistence type="predicted"/>
<comment type="caution">
    <text evidence="2">The sequence shown here is derived from an EMBL/GenBank/DDBJ whole genome shotgun (WGS) entry which is preliminary data.</text>
</comment>
<evidence type="ECO:0000256" key="1">
    <source>
        <dbReference type="SAM" id="SignalP"/>
    </source>
</evidence>
<keyword evidence="1" id="KW-0732">Signal</keyword>
<dbReference type="Proteomes" id="UP000178885">
    <property type="component" value="Unassembled WGS sequence"/>
</dbReference>
<feature type="chain" id="PRO_5009526785" description="Cytochrome c domain-containing protein" evidence="1">
    <location>
        <begin position="25"/>
        <end position="422"/>
    </location>
</feature>
<evidence type="ECO:0008006" key="4">
    <source>
        <dbReference type="Google" id="ProtNLM"/>
    </source>
</evidence>